<dbReference type="PANTHER" id="PTHR13812">
    <property type="entry name" value="KETIMINE REDUCTASE MU-CRYSTALLIN"/>
    <property type="match status" value="1"/>
</dbReference>
<dbReference type="PANTHER" id="PTHR13812:SF19">
    <property type="entry name" value="KETIMINE REDUCTASE MU-CRYSTALLIN"/>
    <property type="match status" value="1"/>
</dbReference>
<dbReference type="PIRSF" id="PIRSF001439">
    <property type="entry name" value="CryM"/>
    <property type="match status" value="1"/>
</dbReference>
<keyword evidence="2" id="KW-1185">Reference proteome</keyword>
<organism evidence="1 2">
    <name type="scientific">Anaerofilum hominis</name>
    <dbReference type="NCBI Taxonomy" id="2763016"/>
    <lineage>
        <taxon>Bacteria</taxon>
        <taxon>Bacillati</taxon>
        <taxon>Bacillota</taxon>
        <taxon>Clostridia</taxon>
        <taxon>Eubacteriales</taxon>
        <taxon>Oscillospiraceae</taxon>
        <taxon>Anaerofilum</taxon>
    </lineage>
</organism>
<evidence type="ECO:0000313" key="1">
    <source>
        <dbReference type="EMBL" id="MBC5581081.1"/>
    </source>
</evidence>
<protein>
    <submittedName>
        <fullName evidence="1">Ornithine cyclodeaminase family protein</fullName>
    </submittedName>
</protein>
<dbReference type="SUPFAM" id="SSF51735">
    <property type="entry name" value="NAD(P)-binding Rossmann-fold domains"/>
    <property type="match status" value="1"/>
</dbReference>
<accession>A0A923I929</accession>
<dbReference type="InterPro" id="IPR023401">
    <property type="entry name" value="ODC_N"/>
</dbReference>
<gene>
    <name evidence="1" type="ORF">H8S23_06145</name>
</gene>
<dbReference type="Proteomes" id="UP000659630">
    <property type="component" value="Unassembled WGS sequence"/>
</dbReference>
<dbReference type="Pfam" id="PF02423">
    <property type="entry name" value="OCD_Mu_crystall"/>
    <property type="match status" value="1"/>
</dbReference>
<evidence type="ECO:0000313" key="2">
    <source>
        <dbReference type="Proteomes" id="UP000659630"/>
    </source>
</evidence>
<sequence>MIHSIDPGILFLQEEDVIKAGALDMKMTIETVEKTYALLGQGQVINPPKTHIGMPIGSGADWNSFFNSMPCYIGGDVNIGGTKWAAESKKNSAIPGIPYGIDITILSDPETVLPFCILDGTLITAMRTSAVAGVFAKHTAPADTKAVTLVGAGVIGRTMIMAVCESLPQVETIYLSDLDLSKAEGLAAEYKDVYPAEIVPTADAKTAALASQIIITETTARKPFLDQSWVKPGVTVINMGSMEAELDVVTASDVIAVDYWDQIITYETKAAAQLYKAGKLTKDTVVELSDMVLGKWGGRTDPAQVINCSSLGLGALDIMIGYQLFLNAQKMGIGTPLKLWDKPLWE</sequence>
<dbReference type="InterPro" id="IPR003462">
    <property type="entry name" value="ODC_Mu_crystall"/>
</dbReference>
<dbReference type="Gene3D" id="3.40.50.720">
    <property type="entry name" value="NAD(P)-binding Rossmann-like Domain"/>
    <property type="match status" value="1"/>
</dbReference>
<proteinExistence type="predicted"/>
<reference evidence="1" key="1">
    <citation type="submission" date="2020-08" db="EMBL/GenBank/DDBJ databases">
        <title>Genome public.</title>
        <authorList>
            <person name="Liu C."/>
            <person name="Sun Q."/>
        </authorList>
    </citation>
    <scope>NUCLEOTIDE SEQUENCE</scope>
    <source>
        <strain evidence="1">BX8</strain>
    </source>
</reference>
<dbReference type="Gene3D" id="3.30.1780.10">
    <property type="entry name" value="ornithine cyclodeaminase, domain 1"/>
    <property type="match status" value="1"/>
</dbReference>
<comment type="caution">
    <text evidence="1">The sequence shown here is derived from an EMBL/GenBank/DDBJ whole genome shotgun (WGS) entry which is preliminary data.</text>
</comment>
<dbReference type="EMBL" id="JACONZ010000002">
    <property type="protein sequence ID" value="MBC5581081.1"/>
    <property type="molecule type" value="Genomic_DNA"/>
</dbReference>
<dbReference type="InterPro" id="IPR036291">
    <property type="entry name" value="NAD(P)-bd_dom_sf"/>
</dbReference>
<dbReference type="GO" id="GO:0005737">
    <property type="term" value="C:cytoplasm"/>
    <property type="evidence" value="ECO:0007669"/>
    <property type="project" value="TreeGrafter"/>
</dbReference>
<dbReference type="RefSeq" id="WP_186887451.1">
    <property type="nucleotide sequence ID" value="NZ_JACONZ010000002.1"/>
</dbReference>
<dbReference type="AlphaFoldDB" id="A0A923I929"/>
<name>A0A923I929_9FIRM</name>